<dbReference type="InterPro" id="IPR036388">
    <property type="entry name" value="WH-like_DNA-bd_sf"/>
</dbReference>
<feature type="domain" description="OmpR/PhoB-type" evidence="5">
    <location>
        <begin position="124"/>
        <end position="219"/>
    </location>
</feature>
<dbReference type="Gene3D" id="1.10.10.10">
    <property type="entry name" value="Winged helix-like DNA-binding domain superfamily/Winged helix DNA-binding domain"/>
    <property type="match status" value="1"/>
</dbReference>
<dbReference type="InterPro" id="IPR001789">
    <property type="entry name" value="Sig_transdc_resp-reg_receiver"/>
</dbReference>
<dbReference type="PANTHER" id="PTHR48111:SF37">
    <property type="entry name" value="RESPONSE REGULATOR PROTEIN CARR"/>
    <property type="match status" value="1"/>
</dbReference>
<dbReference type="InterPro" id="IPR016032">
    <property type="entry name" value="Sig_transdc_resp-reg_C-effctor"/>
</dbReference>
<reference evidence="6 7" key="1">
    <citation type="submission" date="2019-11" db="EMBL/GenBank/DDBJ databases">
        <title>Whole-genome sequence of the anaerobic purple sulfur bacterium Allochromatium palmeri DSM 15591.</title>
        <authorList>
            <person name="Kyndt J.A."/>
            <person name="Meyer T.E."/>
        </authorList>
    </citation>
    <scope>NUCLEOTIDE SEQUENCE [LARGE SCALE GENOMIC DNA]</scope>
    <source>
        <strain evidence="6 7">DSM 15591</strain>
    </source>
</reference>
<dbReference type="GO" id="GO:0032993">
    <property type="term" value="C:protein-DNA complex"/>
    <property type="evidence" value="ECO:0007669"/>
    <property type="project" value="TreeGrafter"/>
</dbReference>
<feature type="modified residue" description="4-aspartylphosphate" evidence="2">
    <location>
        <position position="51"/>
    </location>
</feature>
<proteinExistence type="predicted"/>
<dbReference type="PANTHER" id="PTHR48111">
    <property type="entry name" value="REGULATOR OF RPOS"/>
    <property type="match status" value="1"/>
</dbReference>
<evidence type="ECO:0000259" key="5">
    <source>
        <dbReference type="PROSITE" id="PS51755"/>
    </source>
</evidence>
<dbReference type="GO" id="GO:0006355">
    <property type="term" value="P:regulation of DNA-templated transcription"/>
    <property type="evidence" value="ECO:0007669"/>
    <property type="project" value="InterPro"/>
</dbReference>
<dbReference type="RefSeq" id="WP_155449116.1">
    <property type="nucleotide sequence ID" value="NZ_WNKT01000007.1"/>
</dbReference>
<dbReference type="InterPro" id="IPR039420">
    <property type="entry name" value="WalR-like"/>
</dbReference>
<dbReference type="PROSITE" id="PS50110">
    <property type="entry name" value="RESPONSE_REGULATORY"/>
    <property type="match status" value="1"/>
</dbReference>
<comment type="caution">
    <text evidence="6">The sequence shown here is derived from an EMBL/GenBank/DDBJ whole genome shotgun (WGS) entry which is preliminary data.</text>
</comment>
<dbReference type="PROSITE" id="PS51755">
    <property type="entry name" value="OMPR_PHOB"/>
    <property type="match status" value="1"/>
</dbReference>
<dbReference type="Pfam" id="PF00486">
    <property type="entry name" value="Trans_reg_C"/>
    <property type="match status" value="1"/>
</dbReference>
<evidence type="ECO:0000259" key="4">
    <source>
        <dbReference type="PROSITE" id="PS50110"/>
    </source>
</evidence>
<dbReference type="SUPFAM" id="SSF46894">
    <property type="entry name" value="C-terminal effector domain of the bipartite response regulators"/>
    <property type="match status" value="1"/>
</dbReference>
<dbReference type="InterPro" id="IPR001867">
    <property type="entry name" value="OmpR/PhoB-type_DNA-bd"/>
</dbReference>
<feature type="domain" description="Response regulatory" evidence="4">
    <location>
        <begin position="2"/>
        <end position="116"/>
    </location>
</feature>
<evidence type="ECO:0000256" key="1">
    <source>
        <dbReference type="ARBA" id="ARBA00023125"/>
    </source>
</evidence>
<keyword evidence="1 3" id="KW-0238">DNA-binding</keyword>
<dbReference type="SMART" id="SM00448">
    <property type="entry name" value="REC"/>
    <property type="match status" value="1"/>
</dbReference>
<evidence type="ECO:0000313" key="7">
    <source>
        <dbReference type="Proteomes" id="UP000434044"/>
    </source>
</evidence>
<dbReference type="EMBL" id="WNKT01000007">
    <property type="protein sequence ID" value="MTW20521.1"/>
    <property type="molecule type" value="Genomic_DNA"/>
</dbReference>
<organism evidence="6 7">
    <name type="scientific">Allochromatium palmeri</name>
    <dbReference type="NCBI Taxonomy" id="231048"/>
    <lineage>
        <taxon>Bacteria</taxon>
        <taxon>Pseudomonadati</taxon>
        <taxon>Pseudomonadota</taxon>
        <taxon>Gammaproteobacteria</taxon>
        <taxon>Chromatiales</taxon>
        <taxon>Chromatiaceae</taxon>
        <taxon>Allochromatium</taxon>
    </lineage>
</organism>
<name>A0A6N8EAE7_9GAMM</name>
<dbReference type="GO" id="GO:0000976">
    <property type="term" value="F:transcription cis-regulatory region binding"/>
    <property type="evidence" value="ECO:0007669"/>
    <property type="project" value="TreeGrafter"/>
</dbReference>
<dbReference type="GO" id="GO:0005829">
    <property type="term" value="C:cytosol"/>
    <property type="evidence" value="ECO:0007669"/>
    <property type="project" value="TreeGrafter"/>
</dbReference>
<keyword evidence="7" id="KW-1185">Reference proteome</keyword>
<gene>
    <name evidence="6" type="ORF">GJ668_05355</name>
</gene>
<dbReference type="Pfam" id="PF00072">
    <property type="entry name" value="Response_reg"/>
    <property type="match status" value="1"/>
</dbReference>
<protein>
    <submittedName>
        <fullName evidence="6">Response regulator</fullName>
    </submittedName>
</protein>
<dbReference type="CDD" id="cd00383">
    <property type="entry name" value="trans_reg_C"/>
    <property type="match status" value="1"/>
</dbReference>
<feature type="DNA-binding region" description="OmpR/PhoB-type" evidence="3">
    <location>
        <begin position="124"/>
        <end position="219"/>
    </location>
</feature>
<dbReference type="Gene3D" id="3.40.50.2300">
    <property type="match status" value="1"/>
</dbReference>
<keyword evidence="2" id="KW-0597">Phosphoprotein</keyword>
<dbReference type="SMART" id="SM00862">
    <property type="entry name" value="Trans_reg_C"/>
    <property type="match status" value="1"/>
</dbReference>
<dbReference type="Proteomes" id="UP000434044">
    <property type="component" value="Unassembled WGS sequence"/>
</dbReference>
<dbReference type="AlphaFoldDB" id="A0A6N8EAE7"/>
<dbReference type="SUPFAM" id="SSF52172">
    <property type="entry name" value="CheY-like"/>
    <property type="match status" value="1"/>
</dbReference>
<dbReference type="OrthoDB" id="9802426at2"/>
<evidence type="ECO:0000256" key="2">
    <source>
        <dbReference type="PROSITE-ProRule" id="PRU00169"/>
    </source>
</evidence>
<evidence type="ECO:0000313" key="6">
    <source>
        <dbReference type="EMBL" id="MTW20521.1"/>
    </source>
</evidence>
<dbReference type="GO" id="GO:0000156">
    <property type="term" value="F:phosphorelay response regulator activity"/>
    <property type="evidence" value="ECO:0007669"/>
    <property type="project" value="TreeGrafter"/>
</dbReference>
<dbReference type="Gene3D" id="6.10.250.690">
    <property type="match status" value="1"/>
</dbReference>
<accession>A0A6N8EAE7</accession>
<dbReference type="InterPro" id="IPR011006">
    <property type="entry name" value="CheY-like_superfamily"/>
</dbReference>
<sequence>MRLLLVEDDPAQIVALLPALNAAGFAVDQAQDGVIGGRLGELEPYDVIVLDLGLPKRPGLEVLRHWRARGLAVPVLILTARDAWPERVDGLKAGADDYLGKPFHVEELIARLNALTRRAAGNLRPELAVGGLSLDEDLQRVTRSDGETRELTGTEFRLLRYLMLNPGRILSKTQLLEHVYDLEAERGDNLIEVYVRRLREKIGRDCIQTLRGQGYLLKP</sequence>
<evidence type="ECO:0000256" key="3">
    <source>
        <dbReference type="PROSITE-ProRule" id="PRU01091"/>
    </source>
</evidence>